<reference evidence="9" key="1">
    <citation type="submission" date="2022-09" db="EMBL/GenBank/DDBJ databases">
        <authorList>
            <person name="Yuan C."/>
            <person name="Ke Z."/>
        </authorList>
    </citation>
    <scope>NUCLEOTIDE SEQUENCE</scope>
    <source>
        <strain evidence="9">LB-8</strain>
    </source>
</reference>
<feature type="domain" description="SpoVT-AbrB" evidence="8">
    <location>
        <begin position="111"/>
        <end position="154"/>
    </location>
</feature>
<dbReference type="EMBL" id="JAOTIF010000001">
    <property type="protein sequence ID" value="MCU7547743.1"/>
    <property type="molecule type" value="Genomic_DNA"/>
</dbReference>
<comment type="caution">
    <text evidence="9">The sequence shown here is derived from an EMBL/GenBank/DDBJ whole genome shotgun (WGS) entry which is preliminary data.</text>
</comment>
<keyword evidence="5 7" id="KW-0238">DNA-binding</keyword>
<feature type="domain" description="SpoVT-AbrB" evidence="8">
    <location>
        <begin position="36"/>
        <end position="82"/>
    </location>
</feature>
<evidence type="ECO:0000313" key="10">
    <source>
        <dbReference type="Proteomes" id="UP001155483"/>
    </source>
</evidence>
<reference evidence="9" key="2">
    <citation type="submission" date="2023-04" db="EMBL/GenBank/DDBJ databases">
        <title>Paracnuella aquatica gen. nov., sp. nov., a member of the family Chitinophagaceae isolated from a hot spring.</title>
        <authorList>
            <person name="Wang C."/>
        </authorList>
    </citation>
    <scope>NUCLEOTIDE SEQUENCE</scope>
    <source>
        <strain evidence="9">LB-8</strain>
    </source>
</reference>
<proteinExistence type="inferred from homology"/>
<dbReference type="SUPFAM" id="SSF89447">
    <property type="entry name" value="AbrB/MazE/MraZ-like"/>
    <property type="match status" value="1"/>
</dbReference>
<dbReference type="Gene3D" id="3.40.1550.20">
    <property type="entry name" value="Transcriptional regulator MraZ domain"/>
    <property type="match status" value="1"/>
</dbReference>
<keyword evidence="10" id="KW-1185">Reference proteome</keyword>
<evidence type="ECO:0000256" key="7">
    <source>
        <dbReference type="HAMAP-Rule" id="MF_01008"/>
    </source>
</evidence>
<dbReference type="InterPro" id="IPR003444">
    <property type="entry name" value="MraZ"/>
</dbReference>
<dbReference type="AlphaFoldDB" id="A0A9X2XU82"/>
<dbReference type="Proteomes" id="UP001155483">
    <property type="component" value="Unassembled WGS sequence"/>
</dbReference>
<dbReference type="HAMAP" id="MF_01008">
    <property type="entry name" value="MraZ"/>
    <property type="match status" value="1"/>
</dbReference>
<keyword evidence="4 7" id="KW-0805">Transcription regulation</keyword>
<dbReference type="InterPro" id="IPR035642">
    <property type="entry name" value="MraZ_N"/>
</dbReference>
<evidence type="ECO:0000256" key="1">
    <source>
        <dbReference type="ARBA" id="ARBA00013860"/>
    </source>
</evidence>
<dbReference type="RefSeq" id="WP_279295188.1">
    <property type="nucleotide sequence ID" value="NZ_JAOTIF010000001.1"/>
</dbReference>
<dbReference type="InterPro" id="IPR037914">
    <property type="entry name" value="SpoVT-AbrB_sf"/>
</dbReference>
<evidence type="ECO:0000256" key="2">
    <source>
        <dbReference type="ARBA" id="ARBA00022490"/>
    </source>
</evidence>
<organism evidence="9 10">
    <name type="scientific">Paraflavisolibacter caeni</name>
    <dbReference type="NCBI Taxonomy" id="2982496"/>
    <lineage>
        <taxon>Bacteria</taxon>
        <taxon>Pseudomonadati</taxon>
        <taxon>Bacteroidota</taxon>
        <taxon>Chitinophagia</taxon>
        <taxon>Chitinophagales</taxon>
        <taxon>Chitinophagaceae</taxon>
        <taxon>Paraflavisolibacter</taxon>
    </lineage>
</organism>
<dbReference type="InterPro" id="IPR038619">
    <property type="entry name" value="MraZ_sf"/>
</dbReference>
<comment type="similarity">
    <text evidence="7">Belongs to the MraZ family.</text>
</comment>
<evidence type="ECO:0000259" key="8">
    <source>
        <dbReference type="PROSITE" id="PS51740"/>
    </source>
</evidence>
<dbReference type="GO" id="GO:0005737">
    <property type="term" value="C:cytoplasm"/>
    <property type="evidence" value="ECO:0007669"/>
    <property type="project" value="UniProtKB-UniRule"/>
</dbReference>
<dbReference type="GO" id="GO:2000143">
    <property type="term" value="P:negative regulation of DNA-templated transcription initiation"/>
    <property type="evidence" value="ECO:0007669"/>
    <property type="project" value="TreeGrafter"/>
</dbReference>
<keyword evidence="2 7" id="KW-0963">Cytoplasm</keyword>
<comment type="subcellular location">
    <subcellularLocation>
        <location evidence="7">Cytoplasm</location>
        <location evidence="7">Nucleoid</location>
    </subcellularLocation>
</comment>
<evidence type="ECO:0000256" key="3">
    <source>
        <dbReference type="ARBA" id="ARBA00022737"/>
    </source>
</evidence>
<dbReference type="GO" id="GO:0003700">
    <property type="term" value="F:DNA-binding transcription factor activity"/>
    <property type="evidence" value="ECO:0007669"/>
    <property type="project" value="UniProtKB-UniRule"/>
</dbReference>
<keyword evidence="6 7" id="KW-0804">Transcription</keyword>
<sequence length="179" mass="20241">MDKLKPKNSNPKVGKGVILCQYLVFPSFNMTGFLGEFEATLDSKGRFLLPAGFKKQLPEGESTRFVVNRGFEKCLSLYTMESWEPLYAKIKTLNDFDPKVREFRRFFLNGATIVEPDGAGRLLLPANLKEYAGLEKDIVLASAVDKIEIWAKDKYQQFFESYSPDAFSSLAQTVMVNEG</sequence>
<dbReference type="InterPro" id="IPR035644">
    <property type="entry name" value="MraZ_C"/>
</dbReference>
<evidence type="ECO:0000313" key="9">
    <source>
        <dbReference type="EMBL" id="MCU7547743.1"/>
    </source>
</evidence>
<dbReference type="PANTHER" id="PTHR34701">
    <property type="entry name" value="TRANSCRIPTIONAL REGULATOR MRAZ"/>
    <property type="match status" value="1"/>
</dbReference>
<dbReference type="GO" id="GO:0000976">
    <property type="term" value="F:transcription cis-regulatory region binding"/>
    <property type="evidence" value="ECO:0007669"/>
    <property type="project" value="TreeGrafter"/>
</dbReference>
<dbReference type="InterPro" id="IPR020603">
    <property type="entry name" value="MraZ_dom"/>
</dbReference>
<dbReference type="NCBIfam" id="TIGR00242">
    <property type="entry name" value="division/cell wall cluster transcriptional repressor MraZ"/>
    <property type="match status" value="1"/>
</dbReference>
<keyword evidence="3" id="KW-0677">Repeat</keyword>
<dbReference type="GO" id="GO:0009295">
    <property type="term" value="C:nucleoid"/>
    <property type="evidence" value="ECO:0007669"/>
    <property type="project" value="UniProtKB-SubCell"/>
</dbReference>
<dbReference type="InterPro" id="IPR007159">
    <property type="entry name" value="SpoVT-AbrB_dom"/>
</dbReference>
<dbReference type="PANTHER" id="PTHR34701:SF1">
    <property type="entry name" value="TRANSCRIPTIONAL REGULATOR MRAZ"/>
    <property type="match status" value="1"/>
</dbReference>
<evidence type="ECO:0000256" key="6">
    <source>
        <dbReference type="ARBA" id="ARBA00023163"/>
    </source>
</evidence>
<gene>
    <name evidence="7 9" type="primary">mraZ</name>
    <name evidence="9" type="ORF">OCK74_01395</name>
</gene>
<dbReference type="PROSITE" id="PS51740">
    <property type="entry name" value="SPOVT_ABRB"/>
    <property type="match status" value="2"/>
</dbReference>
<accession>A0A9X2XU82</accession>
<dbReference type="CDD" id="cd16320">
    <property type="entry name" value="MraZ_N"/>
    <property type="match status" value="1"/>
</dbReference>
<protein>
    <recommendedName>
        <fullName evidence="1 7">Transcriptional regulator MraZ</fullName>
    </recommendedName>
</protein>
<name>A0A9X2XU82_9BACT</name>
<evidence type="ECO:0000256" key="5">
    <source>
        <dbReference type="ARBA" id="ARBA00023125"/>
    </source>
</evidence>
<dbReference type="CDD" id="cd16321">
    <property type="entry name" value="MraZ_C"/>
    <property type="match status" value="1"/>
</dbReference>
<evidence type="ECO:0000256" key="4">
    <source>
        <dbReference type="ARBA" id="ARBA00023015"/>
    </source>
</evidence>
<comment type="subunit">
    <text evidence="7">Forms oligomers.</text>
</comment>
<dbReference type="Pfam" id="PF02381">
    <property type="entry name" value="MraZ"/>
    <property type="match status" value="2"/>
</dbReference>